<comment type="caution">
    <text evidence="1">The sequence shown here is derived from an EMBL/GenBank/DDBJ whole genome shotgun (WGS) entry which is preliminary data.</text>
</comment>
<evidence type="ECO:0000313" key="1">
    <source>
        <dbReference type="EMBL" id="RFT14927.1"/>
    </source>
</evidence>
<reference evidence="1 2" key="1">
    <citation type="submission" date="2018-08" db="EMBL/GenBank/DDBJ databases">
        <title>Genome analysis of the thermophilic bacterium of the candidate phylum Aminicenantes from deep subsurface aquifer revealed its physiology and ecological role.</title>
        <authorList>
            <person name="Kadnikov V.V."/>
            <person name="Mardanov A.V."/>
            <person name="Beletsky A.V."/>
            <person name="Karnachuk O.V."/>
            <person name="Ravin N.V."/>
        </authorList>
    </citation>
    <scope>NUCLEOTIDE SEQUENCE [LARGE SCALE GENOMIC DNA]</scope>
    <source>
        <strain evidence="1">BY38</strain>
    </source>
</reference>
<proteinExistence type="predicted"/>
<dbReference type="EMBL" id="QUAH01000016">
    <property type="protein sequence ID" value="RFT14927.1"/>
    <property type="molecule type" value="Genomic_DNA"/>
</dbReference>
<dbReference type="Proteomes" id="UP000257323">
    <property type="component" value="Unassembled WGS sequence"/>
</dbReference>
<accession>A0A3E2BJW3</accession>
<dbReference type="InterPro" id="IPR011250">
    <property type="entry name" value="OMP/PagP_B-barrel"/>
</dbReference>
<evidence type="ECO:0008006" key="3">
    <source>
        <dbReference type="Google" id="ProtNLM"/>
    </source>
</evidence>
<dbReference type="SUPFAM" id="SSF56925">
    <property type="entry name" value="OMPA-like"/>
    <property type="match status" value="1"/>
</dbReference>
<dbReference type="Gene3D" id="2.40.160.20">
    <property type="match status" value="1"/>
</dbReference>
<name>A0A3E2BJW3_9BACT</name>
<dbReference type="AlphaFoldDB" id="A0A3E2BJW3"/>
<evidence type="ECO:0000313" key="2">
    <source>
        <dbReference type="Proteomes" id="UP000257323"/>
    </source>
</evidence>
<protein>
    <recommendedName>
        <fullName evidence="3">Outer membrane protein beta-barrel domain-containing protein</fullName>
    </recommendedName>
</protein>
<organism evidence="1 2">
    <name type="scientific">Candidatus Saccharicenans subterraneus</name>
    <dbReference type="NCBI Taxonomy" id="2508984"/>
    <lineage>
        <taxon>Bacteria</taxon>
        <taxon>Candidatus Aminicenantota</taxon>
        <taxon>Candidatus Aminicenantia</taxon>
        <taxon>Candidatus Aminicenantales</taxon>
        <taxon>Candidatus Saccharicenantaceae</taxon>
        <taxon>Candidatus Saccharicenans</taxon>
    </lineage>
</organism>
<gene>
    <name evidence="1" type="ORF">OP8BY_1437</name>
</gene>
<sequence length="194" mass="21840">MARKRGFWSIAFLATIIIFAFVSPLRAAVKPEVFFLYGYRTVSSAAIREVYGNDFVYYPALSISIKKGFFVGAGYEGGYSRNGLIGIFEDYSSLKIYGVEGFAGYAFNLTAISFYARAGLGFYRYKQFIDVPDLPYKVDDWTVTQLVAGGARYFIGKNLFLMAELKYVRMKVKPVEEEVDLGGFRFLGGLGFKF</sequence>